<feature type="compositionally biased region" description="Low complexity" evidence="1">
    <location>
        <begin position="145"/>
        <end position="175"/>
    </location>
</feature>
<gene>
    <name evidence="2" type="ORF">EV421DRAFT_349589</name>
</gene>
<name>A0AA39IW86_9AGAR</name>
<feature type="compositionally biased region" description="Low complexity" evidence="1">
    <location>
        <begin position="353"/>
        <end position="370"/>
    </location>
</feature>
<evidence type="ECO:0000313" key="2">
    <source>
        <dbReference type="EMBL" id="KAK0430093.1"/>
    </source>
</evidence>
<evidence type="ECO:0000313" key="3">
    <source>
        <dbReference type="Proteomes" id="UP001175226"/>
    </source>
</evidence>
<organism evidence="2 3">
    <name type="scientific">Armillaria borealis</name>
    <dbReference type="NCBI Taxonomy" id="47425"/>
    <lineage>
        <taxon>Eukaryota</taxon>
        <taxon>Fungi</taxon>
        <taxon>Dikarya</taxon>
        <taxon>Basidiomycota</taxon>
        <taxon>Agaricomycotina</taxon>
        <taxon>Agaricomycetes</taxon>
        <taxon>Agaricomycetidae</taxon>
        <taxon>Agaricales</taxon>
        <taxon>Marasmiineae</taxon>
        <taxon>Physalacriaceae</taxon>
        <taxon>Armillaria</taxon>
    </lineage>
</organism>
<feature type="compositionally biased region" description="Basic and acidic residues" evidence="1">
    <location>
        <begin position="28"/>
        <end position="40"/>
    </location>
</feature>
<proteinExistence type="predicted"/>
<feature type="compositionally biased region" description="Pro residues" evidence="1">
    <location>
        <begin position="53"/>
        <end position="82"/>
    </location>
</feature>
<evidence type="ECO:0000256" key="1">
    <source>
        <dbReference type="SAM" id="MobiDB-lite"/>
    </source>
</evidence>
<dbReference type="AlphaFoldDB" id="A0AA39IW86"/>
<protein>
    <submittedName>
        <fullName evidence="2">Uncharacterized protein</fullName>
    </submittedName>
</protein>
<feature type="region of interest" description="Disordered" evidence="1">
    <location>
        <begin position="352"/>
        <end position="374"/>
    </location>
</feature>
<feature type="region of interest" description="Disordered" evidence="1">
    <location>
        <begin position="25"/>
        <end position="192"/>
    </location>
</feature>
<reference evidence="2" key="1">
    <citation type="submission" date="2023-06" db="EMBL/GenBank/DDBJ databases">
        <authorList>
            <consortium name="Lawrence Berkeley National Laboratory"/>
            <person name="Ahrendt S."/>
            <person name="Sahu N."/>
            <person name="Indic B."/>
            <person name="Wong-Bajracharya J."/>
            <person name="Merenyi Z."/>
            <person name="Ke H.-M."/>
            <person name="Monk M."/>
            <person name="Kocsube S."/>
            <person name="Drula E."/>
            <person name="Lipzen A."/>
            <person name="Balint B."/>
            <person name="Henrissat B."/>
            <person name="Andreopoulos B."/>
            <person name="Martin F.M."/>
            <person name="Harder C.B."/>
            <person name="Rigling D."/>
            <person name="Ford K.L."/>
            <person name="Foster G.D."/>
            <person name="Pangilinan J."/>
            <person name="Papanicolaou A."/>
            <person name="Barry K."/>
            <person name="LaButti K."/>
            <person name="Viragh M."/>
            <person name="Koriabine M."/>
            <person name="Yan M."/>
            <person name="Riley R."/>
            <person name="Champramary S."/>
            <person name="Plett K.L."/>
            <person name="Tsai I.J."/>
            <person name="Slot J."/>
            <person name="Sipos G."/>
            <person name="Plett J."/>
            <person name="Nagy L.G."/>
            <person name="Grigoriev I.V."/>
        </authorList>
    </citation>
    <scope>NUCLEOTIDE SEQUENCE</scope>
    <source>
        <strain evidence="2">FPL87.14</strain>
    </source>
</reference>
<sequence length="468" mass="51424">MFPRLKYEEDRCCRRIAGHIKMGCFLSKPKDVDPPPREPPHVPLTTRPQGLSTPPPQNLQIPPPHDPQGSPPLDVPSRPPRNPSRTRSQDPPTPPPHDTPMQPLHDSQSSPTPPAEPVSEPDVPPPYSVLPINNRQPSTLSIQNPQTPTPVVTAPPHRLPYLTTPSTPPTVTESPQLLGSSTTPPPADLTELHSNSASQTLEPTANPLTLIISQPQVPRNPVSNEREQRVVQALKATLHLMSTTLDKIPSPIPRVQNFVKMNLGVVDLIEISSEERELQDIYDLMQEINAQFVALIDRFSIPEELQRRIDSIARNTDEFAPAQSTLSKGRFLDQSQIGRVARFLRRVKEELDSQASRSTARAPSTSASGSVPEVRVTFQQLEGGGGGGGFYSDQMSVSVKIDMQPRPRDARAPMTILPTVSRPPSPDSHEDPKRASLPRCPPISPIEMSAFQKWNGESSARGQDPHIA</sequence>
<dbReference type="EMBL" id="JAUEPT010000172">
    <property type="protein sequence ID" value="KAK0430093.1"/>
    <property type="molecule type" value="Genomic_DNA"/>
</dbReference>
<comment type="caution">
    <text evidence="2">The sequence shown here is derived from an EMBL/GenBank/DDBJ whole genome shotgun (WGS) entry which is preliminary data.</text>
</comment>
<dbReference type="Proteomes" id="UP001175226">
    <property type="component" value="Unassembled WGS sequence"/>
</dbReference>
<feature type="region of interest" description="Disordered" evidence="1">
    <location>
        <begin position="404"/>
        <end position="468"/>
    </location>
</feature>
<keyword evidence="3" id="KW-1185">Reference proteome</keyword>
<feature type="compositionally biased region" description="Polar residues" evidence="1">
    <location>
        <begin position="131"/>
        <end position="144"/>
    </location>
</feature>
<accession>A0AA39IW86</accession>
<feature type="compositionally biased region" description="Pro residues" evidence="1">
    <location>
        <begin position="111"/>
        <end position="128"/>
    </location>
</feature>